<name>A0A507QMJ2_MONPU</name>
<organism evidence="7 8">
    <name type="scientific">Monascus purpureus</name>
    <name type="common">Red mold</name>
    <name type="synonym">Monascus anka</name>
    <dbReference type="NCBI Taxonomy" id="5098"/>
    <lineage>
        <taxon>Eukaryota</taxon>
        <taxon>Fungi</taxon>
        <taxon>Dikarya</taxon>
        <taxon>Ascomycota</taxon>
        <taxon>Pezizomycotina</taxon>
        <taxon>Eurotiomycetes</taxon>
        <taxon>Eurotiomycetidae</taxon>
        <taxon>Eurotiales</taxon>
        <taxon>Aspergillaceae</taxon>
        <taxon>Monascus</taxon>
    </lineage>
</organism>
<feature type="compositionally biased region" description="Polar residues" evidence="4">
    <location>
        <begin position="945"/>
        <end position="958"/>
    </location>
</feature>
<evidence type="ECO:0008006" key="9">
    <source>
        <dbReference type="Google" id="ProtNLM"/>
    </source>
</evidence>
<feature type="compositionally biased region" description="Basic and acidic residues" evidence="4">
    <location>
        <begin position="381"/>
        <end position="408"/>
    </location>
</feature>
<accession>A0A507QMJ2</accession>
<keyword evidence="8" id="KW-1185">Reference proteome</keyword>
<feature type="compositionally biased region" description="Acidic residues" evidence="4">
    <location>
        <begin position="959"/>
        <end position="970"/>
    </location>
</feature>
<feature type="compositionally biased region" description="Polar residues" evidence="4">
    <location>
        <begin position="11"/>
        <end position="25"/>
    </location>
</feature>
<feature type="region of interest" description="Disordered" evidence="4">
    <location>
        <begin position="481"/>
        <end position="546"/>
    </location>
</feature>
<comment type="subcellular location">
    <subcellularLocation>
        <location evidence="1">Cytoplasm</location>
        <location evidence="1">Cytoskeleton</location>
        <location evidence="1">Microtubule organizing center</location>
    </subcellularLocation>
</comment>
<dbReference type="Pfam" id="PF06657">
    <property type="entry name" value="Cep57_MT_bd"/>
    <property type="match status" value="1"/>
</dbReference>
<feature type="region of interest" description="Disordered" evidence="4">
    <location>
        <begin position="302"/>
        <end position="324"/>
    </location>
</feature>
<dbReference type="Gene3D" id="1.20.58.90">
    <property type="match status" value="1"/>
</dbReference>
<feature type="compositionally biased region" description="Basic and acidic residues" evidence="4">
    <location>
        <begin position="360"/>
        <end position="370"/>
    </location>
</feature>
<evidence type="ECO:0000259" key="6">
    <source>
        <dbReference type="Pfam" id="PF14197"/>
    </source>
</evidence>
<proteinExistence type="predicted"/>
<dbReference type="PANTHER" id="PTHR19336">
    <property type="entry name" value="UNCHARACTERIZED DUF1167"/>
    <property type="match status" value="1"/>
</dbReference>
<feature type="region of interest" description="Disordered" evidence="4">
    <location>
        <begin position="360"/>
        <end position="408"/>
    </location>
</feature>
<evidence type="ECO:0000313" key="7">
    <source>
        <dbReference type="EMBL" id="TQB69726.1"/>
    </source>
</evidence>
<evidence type="ECO:0000259" key="5">
    <source>
        <dbReference type="Pfam" id="PF06657"/>
    </source>
</evidence>
<evidence type="ECO:0000313" key="8">
    <source>
        <dbReference type="Proteomes" id="UP000319663"/>
    </source>
</evidence>
<feature type="region of interest" description="Disordered" evidence="4">
    <location>
        <begin position="1"/>
        <end position="60"/>
    </location>
</feature>
<feature type="region of interest" description="Disordered" evidence="4">
    <location>
        <begin position="168"/>
        <end position="190"/>
    </location>
</feature>
<feature type="compositionally biased region" description="Polar residues" evidence="4">
    <location>
        <begin position="655"/>
        <end position="671"/>
    </location>
</feature>
<feature type="region of interest" description="Disordered" evidence="4">
    <location>
        <begin position="940"/>
        <end position="987"/>
    </location>
</feature>
<dbReference type="PANTHER" id="PTHR19336:SF9">
    <property type="entry name" value="SPINDLE POLE BODY PROTEIN PPC89"/>
    <property type="match status" value="1"/>
</dbReference>
<feature type="region of interest" description="Disordered" evidence="4">
    <location>
        <begin position="654"/>
        <end position="747"/>
    </location>
</feature>
<feature type="region of interest" description="Disordered" evidence="4">
    <location>
        <begin position="565"/>
        <end position="598"/>
    </location>
</feature>
<dbReference type="GO" id="GO:0005815">
    <property type="term" value="C:microtubule organizing center"/>
    <property type="evidence" value="ECO:0007669"/>
    <property type="project" value="UniProtKB-SubCell"/>
</dbReference>
<feature type="domain" description="PPC89 centrosome localisation" evidence="6">
    <location>
        <begin position="413"/>
        <end position="478"/>
    </location>
</feature>
<protein>
    <recommendedName>
        <fullName evidence="9">Cep57 centrosome microtubule-binding domain-containing protein</fullName>
    </recommendedName>
</protein>
<dbReference type="InterPro" id="IPR051756">
    <property type="entry name" value="Centrosomal_MT-associated"/>
</dbReference>
<dbReference type="GO" id="GO:0008017">
    <property type="term" value="F:microtubule binding"/>
    <property type="evidence" value="ECO:0007669"/>
    <property type="project" value="InterPro"/>
</dbReference>
<dbReference type="InterPro" id="IPR025925">
    <property type="entry name" value="PPC89_CLD"/>
</dbReference>
<feature type="domain" description="Cep57 centrosome microtubule-binding" evidence="5">
    <location>
        <begin position="833"/>
        <end position="909"/>
    </location>
</feature>
<evidence type="ECO:0000256" key="4">
    <source>
        <dbReference type="SAM" id="MobiDB-lite"/>
    </source>
</evidence>
<feature type="compositionally biased region" description="Polar residues" evidence="4">
    <location>
        <begin position="36"/>
        <end position="53"/>
    </location>
</feature>
<keyword evidence="2" id="KW-0963">Cytoplasm</keyword>
<comment type="caution">
    <text evidence="7">The sequence shown here is derived from an EMBL/GenBank/DDBJ whole genome shotgun (WGS) entry which is preliminary data.</text>
</comment>
<keyword evidence="3" id="KW-0206">Cytoskeleton</keyword>
<dbReference type="STRING" id="5098.A0A507QMJ2"/>
<evidence type="ECO:0000256" key="1">
    <source>
        <dbReference type="ARBA" id="ARBA00004267"/>
    </source>
</evidence>
<dbReference type="AlphaFoldDB" id="A0A507QMJ2"/>
<feature type="compositionally biased region" description="Basic and acidic residues" evidence="4">
    <location>
        <begin position="1"/>
        <end position="10"/>
    </location>
</feature>
<sequence length="987" mass="110777">MSREHTRRSDATSASFTSLGNSSVSDFDPEREAIASTRQMDNNNQVSQANGRASTRYREPIREEQEYAINTSALENAFPEFSPIHTSEEDDVSIEVGRGTTKSARRLDDSRNSLMSIENSIRSSSPAIRLDYPLNTPRSAVRGAPKRAASENIRKDAQLRRASLAHKEALESQMSRSNRKGQRRTFSDMHAKVRESYDGSFIGDERPPAIEVSARPTRFANANLSGQIADAVERATREAYAKETRRGKTPSNARSVPVNGTYATDMVGDTVTRNSFLLPDLPNLSELVSGVYEDGTPVFSRQSKARTTRFTSPPNDGADLPTREHLPLNSIPIPEDEKALFVSLRLLQDKVAELELAKSEAEKKVEEIRQENSTLKSAKARQKEKQSRPRNYDMDNEGHGREDSKLMSEKKKLEAANLALQNQLDIADRKAQVHENAFKRLSRERDMAVSQLGVAYIESQDLKTENEDLRREIAELRDRLAKLSSQKSPAEDTIRTSTTYEADDESQQSADSSGNTKDLTSRSTRSRSKSRHREDTQTRLSMQVDKEVARLQRERAEEALFTLDLPKSRRAPVPERKHSRSKMDTGSAKKQPNTGKQRVKKVIVEEVDDTTQDVAENTRRSSGADQEDFTMLSFMDAREIAKLRKTLEEERLARKQQQSYAADNNLANETADTTRRGISSKPAAPRKSSLKGAKVTIVRPASASGDLTTTSKAGVDEEVFNPPMTAPRQRRHSDHSVNSASQRRQRRHIEDMTSAFIIPDITIRHADLVMDNPMKLPEPTQQALDSVSGHNGKNCTICKHLVSCDHARDTVKIPKPVPVSERMPEASVYNEEPTLRPSQPPALALATVLKALEDELAHLRMKLAAHQSAYNKLDASLSKRQRKSLHEKIERLLKDIDMKADQIYALYDVVEEHKQDIDRMTEREMELTLESIGIDVSKTRAADVTGTTNRSSRKNTQTDYDEDDDDDELPWEGFESTGDVTGESRRG</sequence>
<dbReference type="InterPro" id="IPR024957">
    <property type="entry name" value="Cep57_MT-bd_dom"/>
</dbReference>
<dbReference type="Proteomes" id="UP000319663">
    <property type="component" value="Unassembled WGS sequence"/>
</dbReference>
<gene>
    <name evidence="7" type="ORF">MPDQ_001424</name>
</gene>
<evidence type="ECO:0000256" key="2">
    <source>
        <dbReference type="ARBA" id="ARBA00022490"/>
    </source>
</evidence>
<reference evidence="7 8" key="1">
    <citation type="submission" date="2019-06" db="EMBL/GenBank/DDBJ databases">
        <title>Wine fermentation using esterase from Monascus purpureus.</title>
        <authorList>
            <person name="Geng C."/>
            <person name="Zhang Y."/>
        </authorList>
    </citation>
    <scope>NUCLEOTIDE SEQUENCE [LARGE SCALE GENOMIC DNA]</scope>
    <source>
        <strain evidence="7">HQ1</strain>
    </source>
</reference>
<dbReference type="EMBL" id="VIFY01000139">
    <property type="protein sequence ID" value="TQB69726.1"/>
    <property type="molecule type" value="Genomic_DNA"/>
</dbReference>
<dbReference type="Pfam" id="PF14197">
    <property type="entry name" value="Cep57_CLD_2"/>
    <property type="match status" value="1"/>
</dbReference>
<evidence type="ECO:0000256" key="3">
    <source>
        <dbReference type="ARBA" id="ARBA00023212"/>
    </source>
</evidence>
<feature type="region of interest" description="Disordered" evidence="4">
    <location>
        <begin position="241"/>
        <end position="260"/>
    </location>
</feature>